<dbReference type="Pfam" id="PF12974">
    <property type="entry name" value="Phosphonate-bd"/>
    <property type="match status" value="1"/>
</dbReference>
<dbReference type="SUPFAM" id="SSF53850">
    <property type="entry name" value="Periplasmic binding protein-like II"/>
    <property type="match status" value="1"/>
</dbReference>
<name>A0ABR6HSE2_9RHOB</name>
<evidence type="ECO:0000256" key="2">
    <source>
        <dbReference type="ARBA" id="ARBA00022729"/>
    </source>
</evidence>
<dbReference type="PANTHER" id="PTHR35841:SF1">
    <property type="entry name" value="PHOSPHONATES-BINDING PERIPLASMIC PROTEIN"/>
    <property type="match status" value="1"/>
</dbReference>
<dbReference type="InterPro" id="IPR005770">
    <property type="entry name" value="PhnD"/>
</dbReference>
<evidence type="ECO:0000313" key="5">
    <source>
        <dbReference type="Proteomes" id="UP000576152"/>
    </source>
</evidence>
<reference evidence="4 5" key="1">
    <citation type="submission" date="2020-08" db="EMBL/GenBank/DDBJ databases">
        <title>Genomic Encyclopedia of Type Strains, Phase III (KMG-III): the genomes of soil and plant-associated and newly described type strains.</title>
        <authorList>
            <person name="Whitman W."/>
        </authorList>
    </citation>
    <scope>NUCLEOTIDE SEQUENCE [LARGE SCALE GENOMIC DNA]</scope>
    <source>
        <strain evidence="4 5">CECT 8572</strain>
    </source>
</reference>
<dbReference type="RefSeq" id="WP_183474926.1">
    <property type="nucleotide sequence ID" value="NZ_JACIBX010000015.1"/>
</dbReference>
<protein>
    <submittedName>
        <fullName evidence="4">Phosphonate transport system substrate-binding protein</fullName>
    </submittedName>
</protein>
<gene>
    <name evidence="4" type="ORF">FHS00_003049</name>
</gene>
<dbReference type="NCBIfam" id="TIGR01098">
    <property type="entry name" value="3A0109s03R"/>
    <property type="match status" value="1"/>
</dbReference>
<evidence type="ECO:0000256" key="1">
    <source>
        <dbReference type="ARBA" id="ARBA00007162"/>
    </source>
</evidence>
<dbReference type="Proteomes" id="UP000576152">
    <property type="component" value="Unassembled WGS sequence"/>
</dbReference>
<dbReference type="EMBL" id="JACIBX010000015">
    <property type="protein sequence ID" value="MBB3713445.1"/>
    <property type="molecule type" value="Genomic_DNA"/>
</dbReference>
<evidence type="ECO:0000256" key="3">
    <source>
        <dbReference type="SAM" id="SignalP"/>
    </source>
</evidence>
<accession>A0ABR6HSE2</accession>
<sequence>MPQHPTRRAVALAAVLLAAMPAMAQDRPTLYFSAIPDDDETKLEARFGKVADHLEERLGVPVQYVPVKDYAASVTAFRNDQIQLAWFGGLSGVQARRLVPGSQAIAQGVEDQSFVTYFIAHESTGITEPEGDAFPEGIEGLSFTFGSQGSTSGRLMPEYHLRRLFEEAPEEIFSDVGFSGDHGQTLRLVASGAYDLGALNYSVFDAAVAEGAPEVETARVIWRTPPYPDYNWTIRGDVDERWGEGFTKRVQRALIELEDPQILESFPRTAFIEAENDLYLPIERIAKQLDLID</sequence>
<comment type="similarity">
    <text evidence="1">Belongs to the phosphate/phosphite/phosphonate binding protein family.</text>
</comment>
<dbReference type="Gene3D" id="3.40.190.10">
    <property type="entry name" value="Periplasmic binding protein-like II"/>
    <property type="match status" value="2"/>
</dbReference>
<proteinExistence type="inferred from homology"/>
<dbReference type="PANTHER" id="PTHR35841">
    <property type="entry name" value="PHOSPHONATES-BINDING PERIPLASMIC PROTEIN"/>
    <property type="match status" value="1"/>
</dbReference>
<keyword evidence="5" id="KW-1185">Reference proteome</keyword>
<dbReference type="NCBIfam" id="TIGR04553">
    <property type="entry name" value="ABC_peri_selen"/>
    <property type="match status" value="1"/>
</dbReference>
<comment type="caution">
    <text evidence="4">The sequence shown here is derived from an EMBL/GenBank/DDBJ whole genome shotgun (WGS) entry which is preliminary data.</text>
</comment>
<keyword evidence="2 3" id="KW-0732">Signal</keyword>
<feature type="signal peptide" evidence="3">
    <location>
        <begin position="1"/>
        <end position="24"/>
    </location>
</feature>
<dbReference type="InterPro" id="IPR030836">
    <property type="entry name" value="ABC_peri_PhnD-like"/>
</dbReference>
<feature type="chain" id="PRO_5047484146" evidence="3">
    <location>
        <begin position="25"/>
        <end position="293"/>
    </location>
</feature>
<organism evidence="4 5">
    <name type="scientific">Limimaricola variabilis</name>
    <dbReference type="NCBI Taxonomy" id="1492771"/>
    <lineage>
        <taxon>Bacteria</taxon>
        <taxon>Pseudomonadati</taxon>
        <taxon>Pseudomonadota</taxon>
        <taxon>Alphaproteobacteria</taxon>
        <taxon>Rhodobacterales</taxon>
        <taxon>Paracoccaceae</taxon>
        <taxon>Limimaricola</taxon>
    </lineage>
</organism>
<evidence type="ECO:0000313" key="4">
    <source>
        <dbReference type="EMBL" id="MBB3713445.1"/>
    </source>
</evidence>